<organism evidence="1 2">
    <name type="scientific">Enterospora canceri</name>
    <dbReference type="NCBI Taxonomy" id="1081671"/>
    <lineage>
        <taxon>Eukaryota</taxon>
        <taxon>Fungi</taxon>
        <taxon>Fungi incertae sedis</taxon>
        <taxon>Microsporidia</taxon>
        <taxon>Enterocytozoonidae</taxon>
        <taxon>Enterospora</taxon>
    </lineage>
</organism>
<dbReference type="VEuPathDB" id="MicrosporidiaDB:ECANGB1_872"/>
<comment type="caution">
    <text evidence="1">The sequence shown here is derived from an EMBL/GenBank/DDBJ whole genome shotgun (WGS) entry which is preliminary data.</text>
</comment>
<keyword evidence="2" id="KW-1185">Reference proteome</keyword>
<accession>A0A1Y1S7E7</accession>
<reference evidence="1 2" key="1">
    <citation type="journal article" date="2017" name="Environ. Microbiol.">
        <title>Decay of the glycolytic pathway and adaptation to intranuclear parasitism within Enterocytozoonidae microsporidia.</title>
        <authorList>
            <person name="Wiredu Boakye D."/>
            <person name="Jaroenlak P."/>
            <person name="Prachumwat A."/>
            <person name="Williams T.A."/>
            <person name="Bateman K.S."/>
            <person name="Itsathitphaisarn O."/>
            <person name="Sritunyalucksana K."/>
            <person name="Paszkiewicz K.H."/>
            <person name="Moore K.A."/>
            <person name="Stentiford G.D."/>
            <person name="Williams B.A."/>
        </authorList>
    </citation>
    <scope>NUCLEOTIDE SEQUENCE [LARGE SCALE GENOMIC DNA]</scope>
    <source>
        <strain evidence="1 2">GB1</strain>
    </source>
</reference>
<sequence>MRKCSRILLPGGISDVAAFDSLLSLNQAAPLFRGLFGFGALVEAVVSANSPEIGHILRDVTFNYDDTVIDQLHHVIDLVKDKETTLAALIDHLLLVQNYSTDFDGTNSLIQQLLNTRKAQKKTVALLHHLSRLGYDQNKIDHFLRQVDQYHHILVYFDRFDIVAEKCGEIGSIVGEDQSNQVILYRAFWAIANGDYASVGANLIHLRPSPILVDFVEFLVPKWISLKMTIDQVHDQPSTGNQFVESLRAVLRSLIDSFSTSLIDSFTTRLINIGLFTSRIVHIDSIGALSTLTDAELILSHAFDSDRLVEYCSRNIGELVKRVKRSKCSRKRIFSRIREYVRGGCVSRAIRILVGSIELLDVNECIVVEAMMGENNGFREGLIRRIRMSGEKEKKVEI</sequence>
<evidence type="ECO:0000313" key="2">
    <source>
        <dbReference type="Proteomes" id="UP000192639"/>
    </source>
</evidence>
<evidence type="ECO:0000313" key="1">
    <source>
        <dbReference type="EMBL" id="ORD94330.1"/>
    </source>
</evidence>
<dbReference type="OrthoDB" id="10681339at2759"/>
<protein>
    <submittedName>
        <fullName evidence="1">Uncharacterized protein</fullName>
    </submittedName>
</protein>
<dbReference type="Proteomes" id="UP000192639">
    <property type="component" value="Unassembled WGS sequence"/>
</dbReference>
<dbReference type="AlphaFoldDB" id="A0A1Y1S7E7"/>
<proteinExistence type="predicted"/>
<gene>
    <name evidence="1" type="ORF">ECANGB1_872</name>
</gene>
<name>A0A1Y1S7E7_9MICR</name>
<dbReference type="EMBL" id="LWDP01000024">
    <property type="protein sequence ID" value="ORD94330.1"/>
    <property type="molecule type" value="Genomic_DNA"/>
</dbReference>